<evidence type="ECO:0000256" key="1">
    <source>
        <dbReference type="ARBA" id="ARBA00004651"/>
    </source>
</evidence>
<evidence type="ECO:0000256" key="4">
    <source>
        <dbReference type="ARBA" id="ARBA00022989"/>
    </source>
</evidence>
<evidence type="ECO:0000256" key="3">
    <source>
        <dbReference type="ARBA" id="ARBA00022692"/>
    </source>
</evidence>
<keyword evidence="2" id="KW-1003">Cell membrane</keyword>
<feature type="transmembrane region" description="Helical" evidence="6">
    <location>
        <begin position="55"/>
        <end position="73"/>
    </location>
</feature>
<evidence type="ECO:0000256" key="6">
    <source>
        <dbReference type="SAM" id="Phobius"/>
    </source>
</evidence>
<accession>A0ABC9TY21</accession>
<reference evidence="7 8" key="1">
    <citation type="submission" date="2013-07" db="EMBL/GenBank/DDBJ databases">
        <authorList>
            <person name="Weinstock G."/>
            <person name="Sodergren E."/>
            <person name="Wylie T."/>
            <person name="Fulton L."/>
            <person name="Fulton R."/>
            <person name="Fronick C."/>
            <person name="O'Laughlin M."/>
            <person name="Godfrey J."/>
            <person name="Miner T."/>
            <person name="Herter B."/>
            <person name="Appelbaum E."/>
            <person name="Cordes M."/>
            <person name="Lek S."/>
            <person name="Wollam A."/>
            <person name="Pepin K.H."/>
            <person name="Palsikar V.B."/>
            <person name="Mitreva M."/>
            <person name="Wilson R.K."/>
        </authorList>
    </citation>
    <scope>NUCLEOTIDE SEQUENCE [LARGE SCALE GENOMIC DNA]</scope>
    <source>
        <strain evidence="7 8">ATCC 14940</strain>
    </source>
</reference>
<organism evidence="7 8">
    <name type="scientific">[Clostridium] symbiosum ATCC 14940</name>
    <dbReference type="NCBI Taxonomy" id="411472"/>
    <lineage>
        <taxon>Bacteria</taxon>
        <taxon>Bacillati</taxon>
        <taxon>Bacillota</taxon>
        <taxon>Clostridia</taxon>
        <taxon>Lachnospirales</taxon>
        <taxon>Lachnospiraceae</taxon>
        <taxon>Otoolea</taxon>
    </lineage>
</organism>
<feature type="transmembrane region" description="Helical" evidence="6">
    <location>
        <begin position="342"/>
        <end position="360"/>
    </location>
</feature>
<keyword evidence="5 6" id="KW-0472">Membrane</keyword>
<evidence type="ECO:0000256" key="5">
    <source>
        <dbReference type="ARBA" id="ARBA00023136"/>
    </source>
</evidence>
<dbReference type="InterPro" id="IPR050833">
    <property type="entry name" value="Poly_Biosynth_Transport"/>
</dbReference>
<protein>
    <submittedName>
        <fullName evidence="7">Polysaccharide biosynthesis protein</fullName>
    </submittedName>
</protein>
<evidence type="ECO:0000313" key="7">
    <source>
        <dbReference type="EMBL" id="ERI77199.1"/>
    </source>
</evidence>
<name>A0ABC9TY21_CLOSY</name>
<feature type="transmembrane region" description="Helical" evidence="6">
    <location>
        <begin position="108"/>
        <end position="125"/>
    </location>
</feature>
<dbReference type="EMBL" id="AWSU01000163">
    <property type="protein sequence ID" value="ERI77199.1"/>
    <property type="molecule type" value="Genomic_DNA"/>
</dbReference>
<dbReference type="PANTHER" id="PTHR30250">
    <property type="entry name" value="PST FAMILY PREDICTED COLANIC ACID TRANSPORTER"/>
    <property type="match status" value="1"/>
</dbReference>
<feature type="transmembrane region" description="Helical" evidence="6">
    <location>
        <begin position="12"/>
        <end position="35"/>
    </location>
</feature>
<feature type="transmembrane region" description="Helical" evidence="6">
    <location>
        <begin position="236"/>
        <end position="257"/>
    </location>
</feature>
<feature type="transmembrane region" description="Helical" evidence="6">
    <location>
        <begin position="398"/>
        <end position="416"/>
    </location>
</feature>
<feature type="transmembrane region" description="Helical" evidence="6">
    <location>
        <begin position="313"/>
        <end position="335"/>
    </location>
</feature>
<feature type="transmembrane region" description="Helical" evidence="6">
    <location>
        <begin position="278"/>
        <end position="301"/>
    </location>
</feature>
<dbReference type="Pfam" id="PF01943">
    <property type="entry name" value="Polysacc_synt"/>
    <property type="match status" value="1"/>
</dbReference>
<feature type="transmembrane region" description="Helical" evidence="6">
    <location>
        <begin position="160"/>
        <end position="179"/>
    </location>
</feature>
<gene>
    <name evidence="7" type="ORF">CLOSYM_02169</name>
</gene>
<evidence type="ECO:0000313" key="8">
    <source>
        <dbReference type="Proteomes" id="UP000016491"/>
    </source>
</evidence>
<comment type="subcellular location">
    <subcellularLocation>
        <location evidence="1">Cell membrane</location>
        <topology evidence="1">Multi-pass membrane protein</topology>
    </subcellularLocation>
</comment>
<dbReference type="GO" id="GO:0005886">
    <property type="term" value="C:plasma membrane"/>
    <property type="evidence" value="ECO:0007669"/>
    <property type="project" value="UniProtKB-SubCell"/>
</dbReference>
<evidence type="ECO:0000256" key="2">
    <source>
        <dbReference type="ARBA" id="ARBA00022475"/>
    </source>
</evidence>
<feature type="transmembrane region" description="Helical" evidence="6">
    <location>
        <begin position="82"/>
        <end position="102"/>
    </location>
</feature>
<comment type="caution">
    <text evidence="7">The sequence shown here is derived from an EMBL/GenBank/DDBJ whole genome shotgun (WGS) entry which is preliminary data.</text>
</comment>
<dbReference type="PANTHER" id="PTHR30250:SF11">
    <property type="entry name" value="O-ANTIGEN TRANSPORTER-RELATED"/>
    <property type="match status" value="1"/>
</dbReference>
<feature type="transmembrane region" description="Helical" evidence="6">
    <location>
        <begin position="199"/>
        <end position="216"/>
    </location>
</feature>
<keyword evidence="4 6" id="KW-1133">Transmembrane helix</keyword>
<dbReference type="Proteomes" id="UP000016491">
    <property type="component" value="Unassembled WGS sequence"/>
</dbReference>
<keyword evidence="3 6" id="KW-0812">Transmembrane</keyword>
<sequence length="418" mass="48642">MKYLSLSDEQKELALFLGGSLIAKVLSFVLFFIIIRFLTPEEVGEIEIYNTTTSLLLPILSLQVGEANIRFLSGNYEQNRPYLTNIITIIICQIFFIIGLAIFVPQKLVMLTVIVMIINNFLALYARAINKNQYFRLIEIVQRISMIAMLYGIFLYHTKGYMWITVISYLISDIVIAICLRKTFKFVRSTFRKDIIKEVISYSAPLILNSLGWWLITSADRYFIRYFYSESFVGTYSVVTKISSAVMLIMQNIYYVFQKRYISYYDQGIKIPHHLNKTYLNVTFWLTGIGLLCPKELLLLLFGKQYSQSLGLYYLFVPTIMYWSLSVLYGIGYLLKKKTKEASTTTLFCATINVGLNSFLINKYAISGAIYSTTISLFLWFLIRYISQRDTLNCRMTIKNGFIILILQMLSIWRYINY</sequence>
<dbReference type="RefSeq" id="WP_021642878.1">
    <property type="nucleotide sequence ID" value="NZ_KE992969.1"/>
</dbReference>
<dbReference type="InterPro" id="IPR002797">
    <property type="entry name" value="Polysacc_synth"/>
</dbReference>
<feature type="transmembrane region" description="Helical" evidence="6">
    <location>
        <begin position="366"/>
        <end position="386"/>
    </location>
</feature>
<proteinExistence type="predicted"/>
<feature type="transmembrane region" description="Helical" evidence="6">
    <location>
        <begin position="137"/>
        <end position="154"/>
    </location>
</feature>
<dbReference type="AlphaFoldDB" id="A0ABC9TY21"/>